<dbReference type="InterPro" id="IPR036821">
    <property type="entry name" value="Peptide_deformylase_sf"/>
</dbReference>
<dbReference type="GO" id="GO:0046872">
    <property type="term" value="F:metal ion binding"/>
    <property type="evidence" value="ECO:0007669"/>
    <property type="project" value="UniProtKB-KW"/>
</dbReference>
<dbReference type="Gene3D" id="3.90.45.10">
    <property type="entry name" value="Peptide deformylase"/>
    <property type="match status" value="1"/>
</dbReference>
<evidence type="ECO:0000256" key="5">
    <source>
        <dbReference type="ARBA" id="ARBA00023004"/>
    </source>
</evidence>
<evidence type="ECO:0000256" key="3">
    <source>
        <dbReference type="ARBA" id="ARBA00022801"/>
    </source>
</evidence>
<feature type="active site" evidence="6">
    <location>
        <position position="143"/>
    </location>
</feature>
<comment type="function">
    <text evidence="6">Removes the formyl group from the N-terminal Met of newly synthesized proteins. Requires at least a dipeptide for an efficient rate of reaction. N-terminal L-methionine is a prerequisite for activity but the enzyme has broad specificity at other positions.</text>
</comment>
<evidence type="ECO:0000256" key="6">
    <source>
        <dbReference type="HAMAP-Rule" id="MF_00163"/>
    </source>
</evidence>
<comment type="caution">
    <text evidence="7">The sequence shown here is derived from an EMBL/GenBank/DDBJ whole genome shotgun (WGS) entry which is preliminary data.</text>
</comment>
<dbReference type="GO" id="GO:0042586">
    <property type="term" value="F:peptide deformylase activity"/>
    <property type="evidence" value="ECO:0007669"/>
    <property type="project" value="UniProtKB-UniRule"/>
</dbReference>
<dbReference type="GO" id="GO:0006412">
    <property type="term" value="P:translation"/>
    <property type="evidence" value="ECO:0007669"/>
    <property type="project" value="UniProtKB-UniRule"/>
</dbReference>
<dbReference type="PANTHER" id="PTHR10458:SF20">
    <property type="entry name" value="PEPTIDE DEFORMYLASE 1"/>
    <property type="match status" value="1"/>
</dbReference>
<dbReference type="RefSeq" id="WP_109014199.1">
    <property type="nucleotide sequence ID" value="NZ_BDOQ01000002.1"/>
</dbReference>
<feature type="binding site" evidence="6">
    <location>
        <position position="100"/>
    </location>
    <ligand>
        <name>Fe cation</name>
        <dbReference type="ChEBI" id="CHEBI:24875"/>
    </ligand>
</feature>
<dbReference type="CDD" id="cd00487">
    <property type="entry name" value="Pep_deformylase"/>
    <property type="match status" value="1"/>
</dbReference>
<sequence length="177" mass="19816">MAVRTVLRMGDPVLLQQAVKIEAFDTPQLHALIQDMQDTMGAMDGAGIAAPQIGESVQVVIFGVGKNPRYPDAEEVPYTVLINPVLTEFSEDMEDGWEGCLSVPGMRGIVPRHIKLRYQGFDQYGNAIDRTVSGFHARVVQHECDHLWGILYPMRIRDFRNFGFADVLFPGQQLPDE</sequence>
<gene>
    <name evidence="6 7" type="primary">def</name>
    <name evidence="7" type="ORF">NMK_0520</name>
</gene>
<comment type="catalytic activity">
    <reaction evidence="6">
        <text>N-terminal N-formyl-L-methionyl-[peptide] + H2O = N-terminal L-methionyl-[peptide] + formate</text>
        <dbReference type="Rhea" id="RHEA:24420"/>
        <dbReference type="Rhea" id="RHEA-COMP:10639"/>
        <dbReference type="Rhea" id="RHEA-COMP:10640"/>
        <dbReference type="ChEBI" id="CHEBI:15377"/>
        <dbReference type="ChEBI" id="CHEBI:15740"/>
        <dbReference type="ChEBI" id="CHEBI:49298"/>
        <dbReference type="ChEBI" id="CHEBI:64731"/>
        <dbReference type="EC" id="3.5.1.88"/>
    </reaction>
</comment>
<dbReference type="AlphaFoldDB" id="A0A2R5F7V0"/>
<comment type="cofactor">
    <cofactor evidence="6">
        <name>Fe(2+)</name>
        <dbReference type="ChEBI" id="CHEBI:29033"/>
    </cofactor>
    <text evidence="6">Binds 1 Fe(2+) ion.</text>
</comment>
<dbReference type="PIRSF" id="PIRSF004749">
    <property type="entry name" value="Pep_def"/>
    <property type="match status" value="1"/>
</dbReference>
<evidence type="ECO:0000313" key="7">
    <source>
        <dbReference type="EMBL" id="GBG12983.1"/>
    </source>
</evidence>
<keyword evidence="3 6" id="KW-0378">Hydrolase</keyword>
<keyword evidence="5 6" id="KW-0408">Iron</keyword>
<dbReference type="PRINTS" id="PR01576">
    <property type="entry name" value="PDEFORMYLASE"/>
</dbReference>
<organism evidence="7 8">
    <name type="scientific">Novimethylophilus kurashikiensis</name>
    <dbReference type="NCBI Taxonomy" id="1825523"/>
    <lineage>
        <taxon>Bacteria</taxon>
        <taxon>Pseudomonadati</taxon>
        <taxon>Pseudomonadota</taxon>
        <taxon>Betaproteobacteria</taxon>
        <taxon>Nitrosomonadales</taxon>
        <taxon>Methylophilaceae</taxon>
        <taxon>Novimethylophilus</taxon>
    </lineage>
</organism>
<dbReference type="Pfam" id="PF01327">
    <property type="entry name" value="Pep_deformylase"/>
    <property type="match status" value="1"/>
</dbReference>
<dbReference type="PANTHER" id="PTHR10458">
    <property type="entry name" value="PEPTIDE DEFORMYLASE"/>
    <property type="match status" value="1"/>
</dbReference>
<keyword evidence="2 6" id="KW-0479">Metal-binding</keyword>
<feature type="binding site" evidence="6">
    <location>
        <position position="146"/>
    </location>
    <ligand>
        <name>Fe cation</name>
        <dbReference type="ChEBI" id="CHEBI:24875"/>
    </ligand>
</feature>
<dbReference type="NCBIfam" id="NF001159">
    <property type="entry name" value="PRK00150.1-3"/>
    <property type="match status" value="1"/>
</dbReference>
<proteinExistence type="inferred from homology"/>
<reference evidence="7 8" key="1">
    <citation type="journal article" date="2018" name="Environ. Microbiol.">
        <title>Isolation and genomic characterization of Novimethylophilus kurashikiensis gen. nov. sp. nov., a new lanthanide-dependent methylotrophic species of Methylophilaceae.</title>
        <authorList>
            <person name="Lv H."/>
            <person name="Sahin N."/>
            <person name="Tani A."/>
        </authorList>
    </citation>
    <scope>NUCLEOTIDE SEQUENCE [LARGE SCALE GENOMIC DNA]</scope>
    <source>
        <strain evidence="7 8">La2-4</strain>
    </source>
</reference>
<dbReference type="Proteomes" id="UP000245081">
    <property type="component" value="Unassembled WGS sequence"/>
</dbReference>
<dbReference type="NCBIfam" id="TIGR00079">
    <property type="entry name" value="pept_deformyl"/>
    <property type="match status" value="1"/>
</dbReference>
<dbReference type="FunFam" id="3.90.45.10:FF:000003">
    <property type="entry name" value="Peptide deformylase"/>
    <property type="match status" value="1"/>
</dbReference>
<dbReference type="HAMAP" id="MF_00163">
    <property type="entry name" value="Pep_deformylase"/>
    <property type="match status" value="1"/>
</dbReference>
<dbReference type="OrthoDB" id="9804313at2"/>
<dbReference type="SUPFAM" id="SSF56420">
    <property type="entry name" value="Peptide deformylase"/>
    <property type="match status" value="1"/>
</dbReference>
<dbReference type="EC" id="3.5.1.88" evidence="6"/>
<keyword evidence="4 6" id="KW-0648">Protein biosynthesis</keyword>
<keyword evidence="8" id="KW-1185">Reference proteome</keyword>
<name>A0A2R5F7V0_9PROT</name>
<evidence type="ECO:0000256" key="1">
    <source>
        <dbReference type="ARBA" id="ARBA00010759"/>
    </source>
</evidence>
<accession>A0A2R5F7V0</accession>
<comment type="similarity">
    <text evidence="1 6">Belongs to the polypeptide deformylase family.</text>
</comment>
<protein>
    <recommendedName>
        <fullName evidence="6">Peptide deformylase</fullName>
        <shortName evidence="6">PDF</shortName>
        <ecNumber evidence="6">3.5.1.88</ecNumber>
    </recommendedName>
    <alternativeName>
        <fullName evidence="6">Polypeptide deformylase</fullName>
    </alternativeName>
</protein>
<dbReference type="EMBL" id="BDOQ01000002">
    <property type="protein sequence ID" value="GBG12983.1"/>
    <property type="molecule type" value="Genomic_DNA"/>
</dbReference>
<dbReference type="InterPro" id="IPR023635">
    <property type="entry name" value="Peptide_deformylase"/>
</dbReference>
<feature type="binding site" evidence="6">
    <location>
        <position position="142"/>
    </location>
    <ligand>
        <name>Fe cation</name>
        <dbReference type="ChEBI" id="CHEBI:24875"/>
    </ligand>
</feature>
<evidence type="ECO:0000256" key="4">
    <source>
        <dbReference type="ARBA" id="ARBA00022917"/>
    </source>
</evidence>
<evidence type="ECO:0000313" key="8">
    <source>
        <dbReference type="Proteomes" id="UP000245081"/>
    </source>
</evidence>
<evidence type="ECO:0000256" key="2">
    <source>
        <dbReference type="ARBA" id="ARBA00022723"/>
    </source>
</evidence>